<dbReference type="InterPro" id="IPR008928">
    <property type="entry name" value="6-hairpin_glycosidase_sf"/>
</dbReference>
<organism evidence="3 4">
    <name type="scientific">Baekduia soli</name>
    <dbReference type="NCBI Taxonomy" id="496014"/>
    <lineage>
        <taxon>Bacteria</taxon>
        <taxon>Bacillati</taxon>
        <taxon>Actinomycetota</taxon>
        <taxon>Thermoleophilia</taxon>
        <taxon>Solirubrobacterales</taxon>
        <taxon>Baekduiaceae</taxon>
        <taxon>Baekduia</taxon>
    </lineage>
</organism>
<dbReference type="GO" id="GO:0005975">
    <property type="term" value="P:carbohydrate metabolic process"/>
    <property type="evidence" value="ECO:0007669"/>
    <property type="project" value="InterPro"/>
</dbReference>
<evidence type="ECO:0000313" key="4">
    <source>
        <dbReference type="Proteomes" id="UP000321805"/>
    </source>
</evidence>
<protein>
    <submittedName>
        <fullName evidence="3">Glycoside hydrolase family 65 protein</fullName>
    </submittedName>
</protein>
<dbReference type="KEGG" id="bsol:FSW04_12480"/>
<dbReference type="GO" id="GO:0016757">
    <property type="term" value="F:glycosyltransferase activity"/>
    <property type="evidence" value="ECO:0007669"/>
    <property type="project" value="UniProtKB-ARBA"/>
</dbReference>
<dbReference type="SUPFAM" id="SSF74650">
    <property type="entry name" value="Galactose mutarotase-like"/>
    <property type="match status" value="1"/>
</dbReference>
<evidence type="ECO:0000313" key="3">
    <source>
        <dbReference type="EMBL" id="QEC48301.1"/>
    </source>
</evidence>
<name>A0A5B8U5T8_9ACTN</name>
<dbReference type="Gene3D" id="2.70.98.40">
    <property type="entry name" value="Glycoside hydrolase, family 65, N-terminal domain"/>
    <property type="match status" value="1"/>
</dbReference>
<dbReference type="SUPFAM" id="SSF56784">
    <property type="entry name" value="HAD-like"/>
    <property type="match status" value="1"/>
</dbReference>
<evidence type="ECO:0000259" key="1">
    <source>
        <dbReference type="Pfam" id="PF03632"/>
    </source>
</evidence>
<dbReference type="Proteomes" id="UP000321805">
    <property type="component" value="Chromosome"/>
</dbReference>
<dbReference type="Gene3D" id="1.50.10.10">
    <property type="match status" value="1"/>
</dbReference>
<dbReference type="SUPFAM" id="SSF48208">
    <property type="entry name" value="Six-hairpin glycosidases"/>
    <property type="match status" value="1"/>
</dbReference>
<dbReference type="EMBL" id="CP042430">
    <property type="protein sequence ID" value="QEC48301.1"/>
    <property type="molecule type" value="Genomic_DNA"/>
</dbReference>
<keyword evidence="3" id="KW-0378">Hydrolase</keyword>
<dbReference type="AlphaFoldDB" id="A0A5B8U5T8"/>
<sequence length="905" mass="95692">MTLPAALRRRFEAVVFDWDGTAVSDRHADATRVRALMEACCAEGLNLVLTSARDIGDVDAQLGARPSGPGTLRLAVNRGAEVFAADADGVRLLPRRTARAAEQNAAAAQTAGAPASPLATEARRVEIGLNDPADAARWILEGLWSLGIGPSQILVCGAASGSVGRDALVSAPGVTAVSVGAASDGMPAGVLSLPGGPVRFAEILADQLTRRRRRDPPSVGDETGWAFSVPAIDPRSERAAEALLTLGDGRTGTRGSVVVVVPESAPRVLVAGVYRGHGPETELLAAPLWNIIATNAAARGASRRLDLHAGTLWQAVETDAGVVEAAAFASLARPGTMALRARAPADVVSAEQGLLDADTQEAIAGPARVAEDPGSIAAALVEDRSRQDDGGVRLERVAGYTWQAHGDASMPWAEERARSAARHGYERLLRDHRRAWASRWEVCDARIDGDDELQLAVRLAIYHLVASTPADGEGPVGARGLTGDAYRGHVFWDSDSYMLPFHAATNPPSARAMLQYRVARLPGALQEAKVRGRAGACFPWESAEDGREVTPTAATLPSGEVVPIRTGDLEDHIDADIAWAASSYAAWTGDTTFAHGPGRDLLLHTARFWASRIAVEGARSHIHGVIGPDEYHEDVDDNAYTNVMARWNLRAAARVVDDSIHGWEREAAHWQRLADALVDGYDPASGIYEQFAGFSELEPLIIAQLADRRPVSAPLLLGAERVARSQVIKQADVLMLHYLVPGEVAAGSLVPNLEYYEPRTAHGSTLSPGVHAALLARACRPEEALQWLCVAARIDLDDVGATTAGGVHLAAMGTVWRTLSWGFAGLSPGADALIIDPRPLPASWGSLDVGVRYRGTPVRIRIDPAGVTVAPAGPIDVLLAPTGHREHVGSAGTRLVVPEPQGRPA</sequence>
<dbReference type="Pfam" id="PF03632">
    <property type="entry name" value="Glyco_hydro_65m"/>
    <property type="match status" value="1"/>
</dbReference>
<dbReference type="InterPro" id="IPR011013">
    <property type="entry name" value="Gal_mutarotase_sf_dom"/>
</dbReference>
<dbReference type="PANTHER" id="PTHR11051">
    <property type="entry name" value="GLYCOSYL HYDROLASE-RELATED"/>
    <property type="match status" value="1"/>
</dbReference>
<dbReference type="GO" id="GO:0004553">
    <property type="term" value="F:hydrolase activity, hydrolyzing O-glycosyl compounds"/>
    <property type="evidence" value="ECO:0007669"/>
    <property type="project" value="TreeGrafter"/>
</dbReference>
<feature type="domain" description="Glycoside hydrolase family 65 central catalytic" evidence="1">
    <location>
        <begin position="458"/>
        <end position="816"/>
    </location>
</feature>
<reference evidence="3 4" key="1">
    <citation type="journal article" date="2018" name="J. Microbiol.">
        <title>Baekduia soli gen. nov., sp. nov., a novel bacterium isolated from the soil of Baekdu Mountain and proposal of a novel family name, Baekduiaceae fam. nov.</title>
        <authorList>
            <person name="An D.S."/>
            <person name="Siddiqi M.Z."/>
            <person name="Kim K.H."/>
            <person name="Yu H.S."/>
            <person name="Im W.T."/>
        </authorList>
    </citation>
    <scope>NUCLEOTIDE SEQUENCE [LARGE SCALE GENOMIC DNA]</scope>
    <source>
        <strain evidence="3 4">BR7-21</strain>
    </source>
</reference>
<dbReference type="InterPro" id="IPR037018">
    <property type="entry name" value="GH65_N"/>
</dbReference>
<keyword evidence="4" id="KW-1185">Reference proteome</keyword>
<feature type="domain" description="Glycoside hydrolase family 65 C-terminal" evidence="2">
    <location>
        <begin position="830"/>
        <end position="871"/>
    </location>
</feature>
<dbReference type="InterPro" id="IPR036412">
    <property type="entry name" value="HAD-like_sf"/>
</dbReference>
<dbReference type="GO" id="GO:0030246">
    <property type="term" value="F:carbohydrate binding"/>
    <property type="evidence" value="ECO:0007669"/>
    <property type="project" value="InterPro"/>
</dbReference>
<dbReference type="InterPro" id="IPR005195">
    <property type="entry name" value="Glyco_hydro_65_M"/>
</dbReference>
<dbReference type="InterPro" id="IPR012341">
    <property type="entry name" value="6hp_glycosidase-like_sf"/>
</dbReference>
<dbReference type="InterPro" id="IPR005194">
    <property type="entry name" value="Glyco_hydro_65_C"/>
</dbReference>
<evidence type="ECO:0000259" key="2">
    <source>
        <dbReference type="Pfam" id="PF03633"/>
    </source>
</evidence>
<accession>A0A5B8U5T8</accession>
<dbReference type="Pfam" id="PF03633">
    <property type="entry name" value="Glyco_hydro_65C"/>
    <property type="match status" value="1"/>
</dbReference>
<dbReference type="Gene3D" id="2.60.420.10">
    <property type="entry name" value="Maltose phosphorylase, domain 3"/>
    <property type="match status" value="1"/>
</dbReference>
<dbReference type="PANTHER" id="PTHR11051:SF8">
    <property type="entry name" value="PROTEIN-GLUCOSYLGALACTOSYLHYDROXYLYSINE GLUCOSIDASE"/>
    <property type="match status" value="1"/>
</dbReference>
<proteinExistence type="predicted"/>
<dbReference type="OrthoDB" id="9816160at2"/>
<gene>
    <name evidence="3" type="ORF">FSW04_12480</name>
</gene>
<dbReference type="RefSeq" id="WP_146919687.1">
    <property type="nucleotide sequence ID" value="NZ_CP042430.1"/>
</dbReference>